<evidence type="ECO:0000313" key="3">
    <source>
        <dbReference type="Proteomes" id="UP000308530"/>
    </source>
</evidence>
<gene>
    <name evidence="2" type="ORF">FE840_002395</name>
</gene>
<name>A0ABX6QJR8_9HYPH</name>
<keyword evidence="1" id="KW-1133">Transmembrane helix</keyword>
<keyword evidence="2" id="KW-0378">Hydrolase</keyword>
<dbReference type="GO" id="GO:0016787">
    <property type="term" value="F:hydrolase activity"/>
    <property type="evidence" value="ECO:0007669"/>
    <property type="project" value="UniProtKB-KW"/>
</dbReference>
<keyword evidence="1" id="KW-0472">Membrane</keyword>
<feature type="transmembrane region" description="Helical" evidence="1">
    <location>
        <begin position="21"/>
        <end position="42"/>
    </location>
</feature>
<organism evidence="2 3">
    <name type="scientific">Peteryoungia desertarenae</name>
    <dbReference type="NCBI Taxonomy" id="1813451"/>
    <lineage>
        <taxon>Bacteria</taxon>
        <taxon>Pseudomonadati</taxon>
        <taxon>Pseudomonadota</taxon>
        <taxon>Alphaproteobacteria</taxon>
        <taxon>Hyphomicrobiales</taxon>
        <taxon>Rhizobiaceae</taxon>
        <taxon>Peteryoungia</taxon>
    </lineage>
</organism>
<accession>A0ABX6QJR8</accession>
<dbReference type="EMBL" id="CP058350">
    <property type="protein sequence ID" value="QLF68490.1"/>
    <property type="molecule type" value="Genomic_DNA"/>
</dbReference>
<dbReference type="InterPro" id="IPR017495">
    <property type="entry name" value="PuhC"/>
</dbReference>
<keyword evidence="3" id="KW-1185">Reference proteome</keyword>
<evidence type="ECO:0000256" key="1">
    <source>
        <dbReference type="SAM" id="Phobius"/>
    </source>
</evidence>
<keyword evidence="1" id="KW-0812">Transmembrane</keyword>
<dbReference type="Proteomes" id="UP000308530">
    <property type="component" value="Chromosome"/>
</dbReference>
<dbReference type="RefSeq" id="WP_138288575.1">
    <property type="nucleotide sequence ID" value="NZ_CP058350.1"/>
</dbReference>
<sequence length="164" mass="17728">MKSVSHLGYFGDRKGRKANPFPLPVLLGAIAMLVFSAGAIVFGQATGMGLVKTQVGTPADIRDIRMLRHADDRVAVIDAVTGVEIVSYGPTEGGFIRGSMRALERMRLVAGIPMETPYRLIRWDTGRVSLSDTRTGERIYLEAFGRDNAAAFASLLDMKGGAVR</sequence>
<protein>
    <submittedName>
        <fullName evidence="2">Phosphonoacetaldehyde hydrolase</fullName>
    </submittedName>
</protein>
<dbReference type="NCBIfam" id="TIGR03054">
    <property type="entry name" value="photo_alph_chp1"/>
    <property type="match status" value="1"/>
</dbReference>
<reference evidence="2 3" key="1">
    <citation type="submission" date="2020-06" db="EMBL/GenBank/DDBJ databases">
        <title>Genome sequence of Rhizobium sp strain ADMK78.</title>
        <authorList>
            <person name="Rahi P."/>
        </authorList>
    </citation>
    <scope>NUCLEOTIDE SEQUENCE [LARGE SCALE GENOMIC DNA]</scope>
    <source>
        <strain evidence="2 3">ADMK78</strain>
    </source>
</reference>
<evidence type="ECO:0000313" key="2">
    <source>
        <dbReference type="EMBL" id="QLF68490.1"/>
    </source>
</evidence>
<proteinExistence type="predicted"/>